<dbReference type="Pfam" id="PF03840">
    <property type="entry name" value="SecG"/>
    <property type="match status" value="1"/>
</dbReference>
<keyword evidence="3 9" id="KW-0813">Transport</keyword>
<dbReference type="RefSeq" id="WP_197660465.1">
    <property type="nucleotide sequence ID" value="NZ_JAEAGR010000003.1"/>
</dbReference>
<evidence type="ECO:0000256" key="2">
    <source>
        <dbReference type="ARBA" id="ARBA00008445"/>
    </source>
</evidence>
<reference evidence="10" key="1">
    <citation type="submission" date="2020-12" db="EMBL/GenBank/DDBJ databases">
        <title>M. sibirica DSM 26468T genome.</title>
        <authorList>
            <person name="Thieme N."/>
            <person name="Rettenmaier R."/>
            <person name="Zverlov V."/>
            <person name="Liebl W."/>
        </authorList>
    </citation>
    <scope>NUCLEOTIDE SEQUENCE</scope>
    <source>
        <strain evidence="10">DSM 26468</strain>
    </source>
</reference>
<feature type="transmembrane region" description="Helical" evidence="9">
    <location>
        <begin position="56"/>
        <end position="77"/>
    </location>
</feature>
<protein>
    <recommendedName>
        <fullName evidence="9">Protein-export membrane protein SecG</fullName>
    </recommendedName>
</protein>
<evidence type="ECO:0000256" key="9">
    <source>
        <dbReference type="RuleBase" id="RU365087"/>
    </source>
</evidence>
<dbReference type="PRINTS" id="PR01651">
    <property type="entry name" value="SECGEXPORT"/>
</dbReference>
<evidence type="ECO:0000256" key="5">
    <source>
        <dbReference type="ARBA" id="ARBA00022927"/>
    </source>
</evidence>
<evidence type="ECO:0000256" key="4">
    <source>
        <dbReference type="ARBA" id="ARBA00022692"/>
    </source>
</evidence>
<keyword evidence="4 9" id="KW-0812">Transmembrane</keyword>
<evidence type="ECO:0000256" key="3">
    <source>
        <dbReference type="ARBA" id="ARBA00022448"/>
    </source>
</evidence>
<evidence type="ECO:0000256" key="8">
    <source>
        <dbReference type="ARBA" id="ARBA00023136"/>
    </source>
</evidence>
<evidence type="ECO:0000313" key="10">
    <source>
        <dbReference type="EMBL" id="MBH1940250.1"/>
    </source>
</evidence>
<keyword evidence="11" id="KW-1185">Reference proteome</keyword>
<dbReference type="GO" id="GO:0015450">
    <property type="term" value="F:protein-transporting ATPase activity"/>
    <property type="evidence" value="ECO:0007669"/>
    <property type="project" value="UniProtKB-UniRule"/>
</dbReference>
<dbReference type="NCBIfam" id="TIGR00810">
    <property type="entry name" value="secG"/>
    <property type="match status" value="1"/>
</dbReference>
<dbReference type="EMBL" id="JAEAGR010000003">
    <property type="protein sequence ID" value="MBH1940250.1"/>
    <property type="molecule type" value="Genomic_DNA"/>
</dbReference>
<proteinExistence type="inferred from homology"/>
<dbReference type="GO" id="GO:0005886">
    <property type="term" value="C:plasma membrane"/>
    <property type="evidence" value="ECO:0007669"/>
    <property type="project" value="UniProtKB-SubCell"/>
</dbReference>
<comment type="caution">
    <text evidence="10">The sequence shown here is derived from an EMBL/GenBank/DDBJ whole genome shotgun (WGS) entry which is preliminary data.</text>
</comment>
<dbReference type="InterPro" id="IPR004692">
    <property type="entry name" value="SecG"/>
</dbReference>
<gene>
    <name evidence="10" type="primary">secG</name>
    <name evidence="10" type="ORF">I5677_04980</name>
</gene>
<comment type="subcellular location">
    <subcellularLocation>
        <location evidence="9">Cell membrane</location>
        <topology evidence="9">Multi-pass membrane protein</topology>
    </subcellularLocation>
    <subcellularLocation>
        <location evidence="1">Membrane</location>
        <topology evidence="1">Multi-pass membrane protein</topology>
    </subcellularLocation>
</comment>
<keyword evidence="8 9" id="KW-0472">Membrane</keyword>
<keyword evidence="6 9" id="KW-1133">Transmembrane helix</keyword>
<evidence type="ECO:0000256" key="1">
    <source>
        <dbReference type="ARBA" id="ARBA00004141"/>
    </source>
</evidence>
<comment type="function">
    <text evidence="9">Involved in protein export. Participates in an early event of protein translocation.</text>
</comment>
<evidence type="ECO:0000313" key="11">
    <source>
        <dbReference type="Proteomes" id="UP000623269"/>
    </source>
</evidence>
<keyword evidence="7 9" id="KW-0811">Translocation</keyword>
<name>A0A8J7H8G9_9FIRM</name>
<evidence type="ECO:0000256" key="6">
    <source>
        <dbReference type="ARBA" id="ARBA00022989"/>
    </source>
</evidence>
<organism evidence="10 11">
    <name type="scientific">Mobilitalea sibirica</name>
    <dbReference type="NCBI Taxonomy" id="1462919"/>
    <lineage>
        <taxon>Bacteria</taxon>
        <taxon>Bacillati</taxon>
        <taxon>Bacillota</taxon>
        <taxon>Clostridia</taxon>
        <taxon>Lachnospirales</taxon>
        <taxon>Lachnospiraceae</taxon>
        <taxon>Mobilitalea</taxon>
    </lineage>
</organism>
<sequence>MDLLKAIVQIVYIAICIVLTVIVLKQEGKTAGLSGALTGATETYWNKNKGRSKEGWLAKTTMLLAAGFIVLSVVLNLNW</sequence>
<keyword evidence="5 9" id="KW-0653">Protein transport</keyword>
<comment type="similarity">
    <text evidence="2 9">Belongs to the SecG family.</text>
</comment>
<keyword evidence="9" id="KW-1003">Cell membrane</keyword>
<feature type="transmembrane region" description="Helical" evidence="9">
    <location>
        <begin position="6"/>
        <end position="24"/>
    </location>
</feature>
<evidence type="ECO:0000256" key="7">
    <source>
        <dbReference type="ARBA" id="ARBA00023010"/>
    </source>
</evidence>
<dbReference type="GO" id="GO:0009306">
    <property type="term" value="P:protein secretion"/>
    <property type="evidence" value="ECO:0007669"/>
    <property type="project" value="UniProtKB-UniRule"/>
</dbReference>
<dbReference type="AlphaFoldDB" id="A0A8J7H8G9"/>
<accession>A0A8J7H8G9</accession>
<dbReference type="Proteomes" id="UP000623269">
    <property type="component" value="Unassembled WGS sequence"/>
</dbReference>